<organism evidence="2 3">
    <name type="scientific">Daphnia magna</name>
    <dbReference type="NCBI Taxonomy" id="35525"/>
    <lineage>
        <taxon>Eukaryota</taxon>
        <taxon>Metazoa</taxon>
        <taxon>Ecdysozoa</taxon>
        <taxon>Arthropoda</taxon>
        <taxon>Crustacea</taxon>
        <taxon>Branchiopoda</taxon>
        <taxon>Diplostraca</taxon>
        <taxon>Cladocera</taxon>
        <taxon>Anomopoda</taxon>
        <taxon>Daphniidae</taxon>
        <taxon>Daphnia</taxon>
    </lineage>
</organism>
<feature type="coiled-coil region" evidence="1">
    <location>
        <begin position="576"/>
        <end position="624"/>
    </location>
</feature>
<dbReference type="SUPFAM" id="SSF52540">
    <property type="entry name" value="P-loop containing nucleoside triphosphate hydrolases"/>
    <property type="match status" value="1"/>
</dbReference>
<sequence>MDVDKEVQRLEDFMKDSQANLSEIVRIYYCIAKDASPDASSAVPILNKLAVHLLSPEVTSILEKHRLDAFSYILVANSLLDLHDVKDDLENGDVLMTKASATANRKLKAELGVTPASAIPTSAPVTQTAAQALLATLDELQITMRSSSSVDQAPSHRDENRVAVEIKNQCTDMKNLNGNLNGMIFAMINYVLGVRWDDPFRFILVEEKETSQAFSQTREVTAYDIHYRNGFRVPYSLTIVDTPGFGDTEGIERDQEITSAVKQFFENRDGIQELDAVGFVVQSALARLTSSQTYIFNSVLSIFGKDIGENVRFLVTFADGGQPPVLAAIKEAKLPCLMDANKDPCHQSFNNRAVFVSNQTPGDRLSPIEWDNAMQNFHSFFAELSKMPIKSLQLTKEVLNSRESLHITIQGLEATIKAHLMKMEELRKIEEIIALNKEHVNANKNFEITVKVPKKKRIEVHTYQTALNCSKCEVTCHYPCNPNLWKDFCPVFWRSEEFFPTSSDMALPLTIALISNHSQIINTRAAAAAAVVAGVVSTATSVLVRNISTGRACKVCPGKCATTDHANELTKWIYVQEEETRTLNEIRKKYEDAMAKTLSFEELKNALQGEAEQLKFEIIKAMDEITRCSNLLKKIALRGDPLSTPEYINLMIENENKEKKPGYLERIKSFKDLLKKAELTKDVTDGGDLAKQFK</sequence>
<evidence type="ECO:0000313" key="2">
    <source>
        <dbReference type="EMBL" id="KAK4010019.1"/>
    </source>
</evidence>
<dbReference type="EMBL" id="JAOYFB010000003">
    <property type="protein sequence ID" value="KAK4010019.1"/>
    <property type="molecule type" value="Genomic_DNA"/>
</dbReference>
<keyword evidence="3" id="KW-1185">Reference proteome</keyword>
<accession>A0ABQ9ZAV4</accession>
<gene>
    <name evidence="2" type="ORF">OUZ56_019166</name>
</gene>
<dbReference type="PANTHER" id="PTHR32046:SF14">
    <property type="match status" value="1"/>
</dbReference>
<reference evidence="2 3" key="1">
    <citation type="journal article" date="2023" name="Nucleic Acids Res.">
        <title>The hologenome of Daphnia magna reveals possible DNA methylation and microbiome-mediated evolution of the host genome.</title>
        <authorList>
            <person name="Chaturvedi A."/>
            <person name="Li X."/>
            <person name="Dhandapani V."/>
            <person name="Marshall H."/>
            <person name="Kissane S."/>
            <person name="Cuenca-Cambronero M."/>
            <person name="Asole G."/>
            <person name="Calvet F."/>
            <person name="Ruiz-Romero M."/>
            <person name="Marangio P."/>
            <person name="Guigo R."/>
            <person name="Rago D."/>
            <person name="Mirbahai L."/>
            <person name="Eastwood N."/>
            <person name="Colbourne J.K."/>
            <person name="Zhou J."/>
            <person name="Mallon E."/>
            <person name="Orsini L."/>
        </authorList>
    </citation>
    <scope>NUCLEOTIDE SEQUENCE [LARGE SCALE GENOMIC DNA]</scope>
    <source>
        <strain evidence="2">LRV0_1</strain>
    </source>
</reference>
<name>A0ABQ9ZAV4_9CRUS</name>
<dbReference type="Gene3D" id="3.40.50.300">
    <property type="entry name" value="P-loop containing nucleotide triphosphate hydrolases"/>
    <property type="match status" value="1"/>
</dbReference>
<comment type="caution">
    <text evidence="2">The sequence shown here is derived from an EMBL/GenBank/DDBJ whole genome shotgun (WGS) entry which is preliminary data.</text>
</comment>
<protein>
    <recommendedName>
        <fullName evidence="4">AIG1-type G domain-containing protein</fullName>
    </recommendedName>
</protein>
<evidence type="ECO:0000313" key="3">
    <source>
        <dbReference type="Proteomes" id="UP001234178"/>
    </source>
</evidence>
<evidence type="ECO:0008006" key="4">
    <source>
        <dbReference type="Google" id="ProtNLM"/>
    </source>
</evidence>
<dbReference type="CDD" id="cd00882">
    <property type="entry name" value="Ras_like_GTPase"/>
    <property type="match status" value="1"/>
</dbReference>
<keyword evidence="1" id="KW-0175">Coiled coil</keyword>
<proteinExistence type="predicted"/>
<dbReference type="PANTHER" id="PTHR32046">
    <property type="entry name" value="G DOMAIN-CONTAINING PROTEIN"/>
    <property type="match status" value="1"/>
</dbReference>
<evidence type="ECO:0000256" key="1">
    <source>
        <dbReference type="SAM" id="Coils"/>
    </source>
</evidence>
<dbReference type="Proteomes" id="UP001234178">
    <property type="component" value="Unassembled WGS sequence"/>
</dbReference>
<dbReference type="InterPro" id="IPR027417">
    <property type="entry name" value="P-loop_NTPase"/>
</dbReference>